<sequence>MYGGKKNYLGHSKIDHHEIYVYADASKGEFGSNVCLGDYAPQRGSSGWNEVFINNTCILYNDSIPYLIGACDTADLFVPYLADNRIYVPAGTNAVFPCIVNGTLTKLSLKQWQSYGLDRNTIVQVTPDVQTIIEWGRDMLQ</sequence>
<name>A0A815HJD8_ADIRI</name>
<evidence type="ECO:0000313" key="1">
    <source>
        <dbReference type="EMBL" id="CAF1353239.1"/>
    </source>
</evidence>
<reference evidence="1" key="1">
    <citation type="submission" date="2021-02" db="EMBL/GenBank/DDBJ databases">
        <authorList>
            <person name="Nowell W R."/>
        </authorList>
    </citation>
    <scope>NUCLEOTIDE SEQUENCE</scope>
</reference>
<proteinExistence type="predicted"/>
<dbReference type="EMBL" id="CAJNOR010002889">
    <property type="protein sequence ID" value="CAF1353239.1"/>
    <property type="molecule type" value="Genomic_DNA"/>
</dbReference>
<accession>A0A815HJD8</accession>
<dbReference type="Proteomes" id="UP000663828">
    <property type="component" value="Unassembled WGS sequence"/>
</dbReference>
<keyword evidence="2" id="KW-1185">Reference proteome</keyword>
<dbReference type="AlphaFoldDB" id="A0A815HJD8"/>
<comment type="caution">
    <text evidence="1">The sequence shown here is derived from an EMBL/GenBank/DDBJ whole genome shotgun (WGS) entry which is preliminary data.</text>
</comment>
<organism evidence="1 2">
    <name type="scientific">Adineta ricciae</name>
    <name type="common">Rotifer</name>
    <dbReference type="NCBI Taxonomy" id="249248"/>
    <lineage>
        <taxon>Eukaryota</taxon>
        <taxon>Metazoa</taxon>
        <taxon>Spiralia</taxon>
        <taxon>Gnathifera</taxon>
        <taxon>Rotifera</taxon>
        <taxon>Eurotatoria</taxon>
        <taxon>Bdelloidea</taxon>
        <taxon>Adinetida</taxon>
        <taxon>Adinetidae</taxon>
        <taxon>Adineta</taxon>
    </lineage>
</organism>
<gene>
    <name evidence="1" type="ORF">XAT740_LOCUS31602</name>
</gene>
<evidence type="ECO:0000313" key="2">
    <source>
        <dbReference type="Proteomes" id="UP000663828"/>
    </source>
</evidence>
<protein>
    <submittedName>
        <fullName evidence="1">Uncharacterized protein</fullName>
    </submittedName>
</protein>